<dbReference type="PRINTS" id="PR00038">
    <property type="entry name" value="HTHLUXR"/>
</dbReference>
<keyword evidence="6" id="KW-0614">Plasmid</keyword>
<keyword evidence="1" id="KW-0805">Transcription regulation</keyword>
<dbReference type="Pfam" id="PF08447">
    <property type="entry name" value="PAS_3"/>
    <property type="match status" value="1"/>
</dbReference>
<feature type="domain" description="PAS" evidence="5">
    <location>
        <begin position="31"/>
        <end position="106"/>
    </location>
</feature>
<dbReference type="InterPro" id="IPR013655">
    <property type="entry name" value="PAS_fold_3"/>
</dbReference>
<evidence type="ECO:0000259" key="4">
    <source>
        <dbReference type="PROSITE" id="PS50043"/>
    </source>
</evidence>
<proteinExistence type="predicted"/>
<dbReference type="PANTHER" id="PTHR44688">
    <property type="entry name" value="DNA-BINDING TRANSCRIPTIONAL ACTIVATOR DEVR_DOSR"/>
    <property type="match status" value="1"/>
</dbReference>
<geneLocation type="plasmid" evidence="6 7">
    <name>unnamed2</name>
</geneLocation>
<keyword evidence="7" id="KW-1185">Reference proteome</keyword>
<dbReference type="InterPro" id="IPR036388">
    <property type="entry name" value="WH-like_DNA-bd_sf"/>
</dbReference>
<keyword evidence="2" id="KW-0238">DNA-binding</keyword>
<dbReference type="PROSITE" id="PS50112">
    <property type="entry name" value="PAS"/>
    <property type="match status" value="1"/>
</dbReference>
<dbReference type="SUPFAM" id="SSF46894">
    <property type="entry name" value="C-terminal effector domain of the bipartite response regulators"/>
    <property type="match status" value="1"/>
</dbReference>
<keyword evidence="3" id="KW-0804">Transcription</keyword>
<gene>
    <name evidence="6" type="ORF">MTX78_23615</name>
</gene>
<dbReference type="CDD" id="cd06170">
    <property type="entry name" value="LuxR_C_like"/>
    <property type="match status" value="1"/>
</dbReference>
<dbReference type="EMBL" id="CP094671">
    <property type="protein sequence ID" value="UOG77427.1"/>
    <property type="molecule type" value="Genomic_DNA"/>
</dbReference>
<dbReference type="RefSeq" id="WP_243803210.1">
    <property type="nucleotide sequence ID" value="NZ_CP094671.1"/>
</dbReference>
<accession>A0ABY4D5U9</accession>
<dbReference type="SUPFAM" id="SSF55785">
    <property type="entry name" value="PYP-like sensor domain (PAS domain)"/>
    <property type="match status" value="1"/>
</dbReference>
<dbReference type="InterPro" id="IPR000792">
    <property type="entry name" value="Tscrpt_reg_LuxR_C"/>
</dbReference>
<dbReference type="Gene3D" id="3.30.450.20">
    <property type="entry name" value="PAS domain"/>
    <property type="match status" value="1"/>
</dbReference>
<evidence type="ECO:0000259" key="5">
    <source>
        <dbReference type="PROSITE" id="PS50112"/>
    </source>
</evidence>
<evidence type="ECO:0000256" key="2">
    <source>
        <dbReference type="ARBA" id="ARBA00023125"/>
    </source>
</evidence>
<dbReference type="PROSITE" id="PS50043">
    <property type="entry name" value="HTH_LUXR_2"/>
    <property type="match status" value="1"/>
</dbReference>
<name>A0ABY4D5U9_9BACT</name>
<evidence type="ECO:0000256" key="3">
    <source>
        <dbReference type="ARBA" id="ARBA00023163"/>
    </source>
</evidence>
<dbReference type="CDD" id="cd00130">
    <property type="entry name" value="PAS"/>
    <property type="match status" value="1"/>
</dbReference>
<sequence length="252" mass="28177">MSLPAIPNVIAQVWRYSPLYNDPDAPPSAQAEALGRRIAESLPETQALYVGDHRAGVISYVSAGVERLLGYPADRFGMLAYDLIHPDDLPLVVEASVLTNRFVAEHRIGPRYDVVLSIDFRMRHAQGHWVRVLRQNFALVWEPRGGLVAVASLLTDITAHKLTNDVQFHLNLPGFADYVRQQQLSALPVALSRREREVALLVLQGLGSQAIATHLGVSVETVKTHRRNFHRKVGSHDLGRLLRHLRADEQMD</sequence>
<dbReference type="InterPro" id="IPR035965">
    <property type="entry name" value="PAS-like_dom_sf"/>
</dbReference>
<organism evidence="6 7">
    <name type="scientific">Hymenobacter tibetensis</name>
    <dbReference type="NCBI Taxonomy" id="497967"/>
    <lineage>
        <taxon>Bacteria</taxon>
        <taxon>Pseudomonadati</taxon>
        <taxon>Bacteroidota</taxon>
        <taxon>Cytophagia</taxon>
        <taxon>Cytophagales</taxon>
        <taxon>Hymenobacteraceae</taxon>
        <taxon>Hymenobacter</taxon>
    </lineage>
</organism>
<feature type="domain" description="HTH luxR-type" evidence="4">
    <location>
        <begin position="184"/>
        <end position="249"/>
    </location>
</feature>
<evidence type="ECO:0000313" key="7">
    <source>
        <dbReference type="Proteomes" id="UP000831113"/>
    </source>
</evidence>
<evidence type="ECO:0000313" key="6">
    <source>
        <dbReference type="EMBL" id="UOG77427.1"/>
    </source>
</evidence>
<dbReference type="PANTHER" id="PTHR44688:SF16">
    <property type="entry name" value="DNA-BINDING TRANSCRIPTIONAL ACTIVATOR DEVR_DOSR"/>
    <property type="match status" value="1"/>
</dbReference>
<dbReference type="Gene3D" id="1.10.10.10">
    <property type="entry name" value="Winged helix-like DNA-binding domain superfamily/Winged helix DNA-binding domain"/>
    <property type="match status" value="1"/>
</dbReference>
<evidence type="ECO:0000256" key="1">
    <source>
        <dbReference type="ARBA" id="ARBA00023015"/>
    </source>
</evidence>
<dbReference type="InterPro" id="IPR000014">
    <property type="entry name" value="PAS"/>
</dbReference>
<dbReference type="InterPro" id="IPR016032">
    <property type="entry name" value="Sig_transdc_resp-reg_C-effctor"/>
</dbReference>
<dbReference type="Proteomes" id="UP000831113">
    <property type="component" value="Plasmid unnamed2"/>
</dbReference>
<dbReference type="SMART" id="SM00421">
    <property type="entry name" value="HTH_LUXR"/>
    <property type="match status" value="1"/>
</dbReference>
<protein>
    <submittedName>
        <fullName evidence="6">LuxR C-terminal-related transcriptional regulator</fullName>
    </submittedName>
</protein>
<dbReference type="Pfam" id="PF00196">
    <property type="entry name" value="GerE"/>
    <property type="match status" value="1"/>
</dbReference>
<reference evidence="6 7" key="1">
    <citation type="submission" date="2022-03" db="EMBL/GenBank/DDBJ databases">
        <title>Hymenobactersp. isolated from the air.</title>
        <authorList>
            <person name="Won M."/>
            <person name="Kwon S.-W."/>
        </authorList>
    </citation>
    <scope>NUCLEOTIDE SEQUENCE [LARGE SCALE GENOMIC DNA]</scope>
    <source>
        <strain evidence="6 7">KACC 21982</strain>
        <plasmid evidence="6 7">unnamed2</plasmid>
    </source>
</reference>